<evidence type="ECO:0000259" key="7">
    <source>
        <dbReference type="PROSITE" id="PS52018"/>
    </source>
</evidence>
<keyword evidence="2 6" id="KW-0328">Glycosyltransferase</keyword>
<gene>
    <name evidence="8" type="ORF">ITX54_24110</name>
</gene>
<comment type="caution">
    <text evidence="8">The sequence shown here is derived from an EMBL/GenBank/DDBJ whole genome shotgun (WGS) entry which is preliminary data.</text>
</comment>
<evidence type="ECO:0000313" key="9">
    <source>
        <dbReference type="Proteomes" id="UP000705283"/>
    </source>
</evidence>
<reference evidence="8" key="2">
    <citation type="submission" date="2022-09" db="EMBL/GenBank/DDBJ databases">
        <title>Rouxiella aceris sp. nov., isolated from tree sap and emended description of the genus Rhouxiella.</title>
        <authorList>
            <person name="Kim I.S."/>
        </authorList>
    </citation>
    <scope>NUCLEOTIDE SEQUENCE</scope>
    <source>
        <strain evidence="8">SAP-2</strain>
    </source>
</reference>
<dbReference type="GO" id="GO:0003677">
    <property type="term" value="F:DNA binding"/>
    <property type="evidence" value="ECO:0007669"/>
    <property type="project" value="UniProtKB-UniRule"/>
</dbReference>
<evidence type="ECO:0000313" key="8">
    <source>
        <dbReference type="EMBL" id="MBF6639752.1"/>
    </source>
</evidence>
<dbReference type="EMBL" id="JADMKS010000014">
    <property type="protein sequence ID" value="MBF6639752.1"/>
    <property type="molecule type" value="Genomic_DNA"/>
</dbReference>
<feature type="active site" description="Proton acceptor" evidence="6">
    <location>
        <position position="51"/>
    </location>
</feature>
<accession>A0AA40X7M2</accession>
<evidence type="ECO:0000256" key="2">
    <source>
        <dbReference type="ARBA" id="ARBA00022676"/>
    </source>
</evidence>
<dbReference type="PROSITE" id="PS52018">
    <property type="entry name" value="DART"/>
    <property type="match status" value="1"/>
</dbReference>
<name>A0AA40X7M2_9GAMM</name>
<evidence type="ECO:0000256" key="3">
    <source>
        <dbReference type="ARBA" id="ARBA00022679"/>
    </source>
</evidence>
<dbReference type="AlphaFoldDB" id="A0AA40X7M2"/>
<evidence type="ECO:0000256" key="4">
    <source>
        <dbReference type="ARBA" id="ARBA00022695"/>
    </source>
</evidence>
<dbReference type="Pfam" id="PF14487">
    <property type="entry name" value="DarT"/>
    <property type="match status" value="1"/>
</dbReference>
<protein>
    <submittedName>
        <fullName evidence="8">DUF4433 domain-containing protein</fullName>
    </submittedName>
</protein>
<proteinExistence type="inferred from homology"/>
<evidence type="ECO:0000256" key="1">
    <source>
        <dbReference type="ARBA" id="ARBA00022649"/>
    </source>
</evidence>
<comment type="catalytic activity">
    <reaction evidence="6">
        <text>a thymidine in DNA + NAD(+) = an N-(ADP-alpha-D-ribosyl)-thymidine in DNA + nicotinamide + H(+)</text>
        <dbReference type="Rhea" id="RHEA:71651"/>
        <dbReference type="Rhea" id="RHEA-COMP:13556"/>
        <dbReference type="Rhea" id="RHEA-COMP:18051"/>
        <dbReference type="ChEBI" id="CHEBI:15378"/>
        <dbReference type="ChEBI" id="CHEBI:17154"/>
        <dbReference type="ChEBI" id="CHEBI:57540"/>
        <dbReference type="ChEBI" id="CHEBI:137386"/>
        <dbReference type="ChEBI" id="CHEBI:191199"/>
    </reaction>
</comment>
<comment type="caution">
    <text evidence="6">Lacks conserved residue(s) required for the propagation of feature annotation.</text>
</comment>
<keyword evidence="4 6" id="KW-0548">Nucleotidyltransferase</keyword>
<dbReference type="InterPro" id="IPR029494">
    <property type="entry name" value="DarT"/>
</dbReference>
<dbReference type="GO" id="GO:0016779">
    <property type="term" value="F:nucleotidyltransferase activity"/>
    <property type="evidence" value="ECO:0007669"/>
    <property type="project" value="UniProtKB-UniRule"/>
</dbReference>
<comment type="similarity">
    <text evidence="6">Belongs to the DarT ADP-ribosyltransferase family.</text>
</comment>
<reference evidence="8" key="1">
    <citation type="submission" date="2020-11" db="EMBL/GenBank/DDBJ databases">
        <authorList>
            <person name="Lee S.D."/>
        </authorList>
    </citation>
    <scope>NUCLEOTIDE SEQUENCE</scope>
    <source>
        <strain evidence="8">SAP-2</strain>
    </source>
</reference>
<keyword evidence="1 6" id="KW-1277">Toxin-antitoxin system</keyword>
<feature type="binding site" evidence="6">
    <location>
        <position position="51"/>
    </location>
    <ligand>
        <name>NAD(+)</name>
        <dbReference type="ChEBI" id="CHEBI:57540"/>
    </ligand>
</feature>
<organism evidence="8 9">
    <name type="scientific">Rouxiella silvae</name>
    <dbReference type="NCBI Taxonomy" id="1646373"/>
    <lineage>
        <taxon>Bacteria</taxon>
        <taxon>Pseudomonadati</taxon>
        <taxon>Pseudomonadota</taxon>
        <taxon>Gammaproteobacteria</taxon>
        <taxon>Enterobacterales</taxon>
        <taxon>Yersiniaceae</taxon>
        <taxon>Rouxiella</taxon>
    </lineage>
</organism>
<feature type="domain" description="DarT" evidence="7">
    <location>
        <begin position="7"/>
        <end position="214"/>
    </location>
</feature>
<feature type="binding site" evidence="6">
    <location>
        <begin position="11"/>
        <end position="13"/>
    </location>
    <ligand>
        <name>NAD(+)</name>
        <dbReference type="ChEBI" id="CHEBI:57540"/>
    </ligand>
</feature>
<feature type="active site" evidence="6">
    <location>
        <position position="167"/>
    </location>
</feature>
<dbReference type="Proteomes" id="UP000705283">
    <property type="component" value="Unassembled WGS sequence"/>
</dbReference>
<evidence type="ECO:0000256" key="6">
    <source>
        <dbReference type="PROSITE-ProRule" id="PRU01362"/>
    </source>
</evidence>
<evidence type="ECO:0000256" key="5">
    <source>
        <dbReference type="ARBA" id="ARBA00023125"/>
    </source>
</evidence>
<sequence>MPMPSRPKIYHILHVDRLSSVVQQGLLCDAEISTRANQGPMIGMSNIKQRRLEELSLSSHPNLFVGQCVPFYFCPRSVMLYLIYRRNSELSYTGGQQPIIHLQLDLYDTIRWAQQQGRRWSFTLSNAGSNYFEDRCNLNQLNEINWSAVQSIQWGGDGGIKEAKQAEFLLERDVPWLLIEKVGVFSNTEHQQVADILRGLAHRPDIEIQRSWYY</sequence>
<dbReference type="GO" id="GO:0016757">
    <property type="term" value="F:glycosyltransferase activity"/>
    <property type="evidence" value="ECO:0007669"/>
    <property type="project" value="UniProtKB-UniRule"/>
</dbReference>
<keyword evidence="5 6" id="KW-0238">DNA-binding</keyword>
<keyword evidence="3 6" id="KW-0808">Transferase</keyword>